<dbReference type="NCBIfam" id="TIGR00885">
    <property type="entry name" value="fucP"/>
    <property type="match status" value="1"/>
</dbReference>
<comment type="caution">
    <text evidence="4">The sequence shown here is derived from an EMBL/GenBank/DDBJ whole genome shotgun (WGS) entry which is preliminary data.</text>
</comment>
<evidence type="ECO:0000256" key="3">
    <source>
        <dbReference type="SAM" id="Phobius"/>
    </source>
</evidence>
<dbReference type="RefSeq" id="WP_054698945.1">
    <property type="nucleotide sequence ID" value="NZ_AZEE01000027.1"/>
</dbReference>
<feature type="transmembrane region" description="Helical" evidence="3">
    <location>
        <begin position="210"/>
        <end position="227"/>
    </location>
</feature>
<sequence length="454" mass="50479">MQQTAQKHHGWTQLSDGYLSKTPIFQFILVSLIFPLWGAAASLNDILITQFKTVFQLNDASTAFVQSAFYGGYFLIAIPASLIIKKMSYKFAIMTGLIFYILGCAMFFPASRVATYSMFLVAIFAIAIGLSFLETSCDTYSSMLGPKQFATLRLNFSQTLVPLGDITGILLGKYLIFGSVGNLADKMANMHGAARIAYGEKMLQLTLRPYKYILIVLLVMLIIFALVPMPRAKATAAAAEEEGAIAEEERPSLGETIKYLWHNTGFKKGVFTQFIYAGLQTTVWSFTIRLALNLNHSITDSAASTFMIYSYIAWFVGKLVANVFMSRFSITGTLSVYSLLGVVSLVIAFTVPNMTAVYAAIMTSFFFGPEWPTIYTHTLDQVHEKKYTETAGAIIVMALIGGAVFPAVQGLVSDMTGSMQFSFIVPALLFLYITVYFYMEYRFEKKHPELMQEH</sequence>
<comment type="subcellular location">
    <subcellularLocation>
        <location evidence="1">Cell inner membrane</location>
        <topology evidence="1">Multi-pass membrane protein</topology>
    </subcellularLocation>
</comment>
<reference evidence="4 5" key="1">
    <citation type="journal article" date="2015" name="Genome Announc.">
        <title>Expanding the biotechnology potential of lactobacilli through comparative genomics of 213 strains and associated genera.</title>
        <authorList>
            <person name="Sun Z."/>
            <person name="Harris H.M."/>
            <person name="McCann A."/>
            <person name="Guo C."/>
            <person name="Argimon S."/>
            <person name="Zhang W."/>
            <person name="Yang X."/>
            <person name="Jeffery I.B."/>
            <person name="Cooney J.C."/>
            <person name="Kagawa T.F."/>
            <person name="Liu W."/>
            <person name="Song Y."/>
            <person name="Salvetti E."/>
            <person name="Wrobel A."/>
            <person name="Rasinkangas P."/>
            <person name="Parkhill J."/>
            <person name="Rea M.C."/>
            <person name="O'Sullivan O."/>
            <person name="Ritari J."/>
            <person name="Douillard F.P."/>
            <person name="Paul Ross R."/>
            <person name="Yang R."/>
            <person name="Briner A.E."/>
            <person name="Felis G.E."/>
            <person name="de Vos W.M."/>
            <person name="Barrangou R."/>
            <person name="Klaenhammer T.R."/>
            <person name="Caufield P.W."/>
            <person name="Cui Y."/>
            <person name="Zhang H."/>
            <person name="O'Toole P.W."/>
        </authorList>
    </citation>
    <scope>NUCLEOTIDE SEQUENCE [LARGE SCALE GENOMIC DNA]</scope>
    <source>
        <strain evidence="4 5">DSM 19909</strain>
    </source>
</reference>
<evidence type="ECO:0000256" key="1">
    <source>
        <dbReference type="ARBA" id="ARBA00004429"/>
    </source>
</evidence>
<keyword evidence="2" id="KW-1003">Cell membrane</keyword>
<feature type="transmembrane region" description="Helical" evidence="3">
    <location>
        <begin position="274"/>
        <end position="292"/>
    </location>
</feature>
<dbReference type="EMBL" id="AZEE01000027">
    <property type="protein sequence ID" value="KRK98887.1"/>
    <property type="molecule type" value="Genomic_DNA"/>
</dbReference>
<name>A0A0R1M4Y2_9LACO</name>
<evidence type="ECO:0000313" key="5">
    <source>
        <dbReference type="Proteomes" id="UP000051160"/>
    </source>
</evidence>
<keyword evidence="3" id="KW-0472">Membrane</keyword>
<keyword evidence="3" id="KW-0812">Transmembrane</keyword>
<dbReference type="InterPro" id="IPR036259">
    <property type="entry name" value="MFS_trans_sf"/>
</dbReference>
<feature type="transmembrane region" description="Helical" evidence="3">
    <location>
        <begin position="91"/>
        <end position="108"/>
    </location>
</feature>
<feature type="transmembrane region" description="Helical" evidence="3">
    <location>
        <begin position="114"/>
        <end position="133"/>
    </location>
</feature>
<feature type="transmembrane region" description="Helical" evidence="3">
    <location>
        <begin position="63"/>
        <end position="84"/>
    </location>
</feature>
<dbReference type="SUPFAM" id="SSF103473">
    <property type="entry name" value="MFS general substrate transporter"/>
    <property type="match status" value="1"/>
</dbReference>
<dbReference type="InterPro" id="IPR005275">
    <property type="entry name" value="Lfuc_symporter_FucP"/>
</dbReference>
<dbReference type="PANTHER" id="PTHR43702:SF11">
    <property type="entry name" value="L-FUCOSE-PROTON SYMPORTER"/>
    <property type="match status" value="1"/>
</dbReference>
<dbReference type="InterPro" id="IPR011701">
    <property type="entry name" value="MFS"/>
</dbReference>
<dbReference type="GO" id="GO:0015535">
    <property type="term" value="F:fucose:proton symporter activity"/>
    <property type="evidence" value="ECO:0007669"/>
    <property type="project" value="InterPro"/>
</dbReference>
<dbReference type="Pfam" id="PF07690">
    <property type="entry name" value="MFS_1"/>
    <property type="match status" value="1"/>
</dbReference>
<protein>
    <submittedName>
        <fullName evidence="4">Fucose permease</fullName>
    </submittedName>
</protein>
<dbReference type="CDD" id="cd17394">
    <property type="entry name" value="MFS_FucP_like"/>
    <property type="match status" value="1"/>
</dbReference>
<dbReference type="InterPro" id="IPR050375">
    <property type="entry name" value="MFS_TsgA-like"/>
</dbReference>
<organism evidence="4 5">
    <name type="scientific">Secundilactobacillus odoratitofui DSM 19909 = JCM 15043</name>
    <dbReference type="NCBI Taxonomy" id="1423776"/>
    <lineage>
        <taxon>Bacteria</taxon>
        <taxon>Bacillati</taxon>
        <taxon>Bacillota</taxon>
        <taxon>Bacilli</taxon>
        <taxon>Lactobacillales</taxon>
        <taxon>Lactobacillaceae</taxon>
        <taxon>Secundilactobacillus</taxon>
    </lineage>
</organism>
<dbReference type="Proteomes" id="UP000051160">
    <property type="component" value="Unassembled WGS sequence"/>
</dbReference>
<dbReference type="AlphaFoldDB" id="A0A0R1M4Y2"/>
<dbReference type="PANTHER" id="PTHR43702">
    <property type="entry name" value="L-FUCOSE-PROTON SYMPORTER"/>
    <property type="match status" value="1"/>
</dbReference>
<accession>A0A0R1M4Y2</accession>
<proteinExistence type="predicted"/>
<feature type="transmembrane region" description="Helical" evidence="3">
    <location>
        <begin position="420"/>
        <end position="439"/>
    </location>
</feature>
<gene>
    <name evidence="4" type="ORF">FD04_GL000632</name>
</gene>
<feature type="transmembrane region" description="Helical" evidence="3">
    <location>
        <begin position="298"/>
        <end position="316"/>
    </location>
</feature>
<dbReference type="OrthoDB" id="9795150at2"/>
<dbReference type="Gene3D" id="1.20.1250.20">
    <property type="entry name" value="MFS general substrate transporter like domains"/>
    <property type="match status" value="2"/>
</dbReference>
<dbReference type="PATRIC" id="fig|1423776.4.peg.635"/>
<evidence type="ECO:0000256" key="2">
    <source>
        <dbReference type="ARBA" id="ARBA00022475"/>
    </source>
</evidence>
<evidence type="ECO:0000313" key="4">
    <source>
        <dbReference type="EMBL" id="KRK98887.1"/>
    </source>
</evidence>
<feature type="transmembrane region" description="Helical" evidence="3">
    <location>
        <begin position="24"/>
        <end position="43"/>
    </location>
</feature>
<keyword evidence="5" id="KW-1185">Reference proteome</keyword>
<keyword evidence="3" id="KW-1133">Transmembrane helix</keyword>
<feature type="transmembrane region" description="Helical" evidence="3">
    <location>
        <begin position="387"/>
        <end position="408"/>
    </location>
</feature>
<dbReference type="GO" id="GO:0005886">
    <property type="term" value="C:plasma membrane"/>
    <property type="evidence" value="ECO:0007669"/>
    <property type="project" value="UniProtKB-SubCell"/>
</dbReference>